<protein>
    <recommendedName>
        <fullName evidence="3">N-acetyltransferase domain-containing protein</fullName>
    </recommendedName>
</protein>
<dbReference type="GO" id="GO:0016747">
    <property type="term" value="F:acyltransferase activity, transferring groups other than amino-acyl groups"/>
    <property type="evidence" value="ECO:0007669"/>
    <property type="project" value="InterPro"/>
</dbReference>
<dbReference type="PANTHER" id="PTHR43877">
    <property type="entry name" value="AMINOALKYLPHOSPHONATE N-ACETYLTRANSFERASE-RELATED-RELATED"/>
    <property type="match status" value="1"/>
</dbReference>
<proteinExistence type="predicted"/>
<keyword evidence="1" id="KW-0808">Transferase</keyword>
<accession>A0A6J4ITY4</accession>
<dbReference type="InterPro" id="IPR016181">
    <property type="entry name" value="Acyl_CoA_acyltransferase"/>
</dbReference>
<dbReference type="Pfam" id="PF00583">
    <property type="entry name" value="Acetyltransf_1"/>
    <property type="match status" value="1"/>
</dbReference>
<dbReference type="EMBL" id="CADCTA010000093">
    <property type="protein sequence ID" value="CAA9259124.1"/>
    <property type="molecule type" value="Genomic_DNA"/>
</dbReference>
<dbReference type="CDD" id="cd04301">
    <property type="entry name" value="NAT_SF"/>
    <property type="match status" value="1"/>
</dbReference>
<gene>
    <name evidence="4" type="ORF">AVDCRST_MAG42-2622</name>
</gene>
<dbReference type="InterPro" id="IPR000182">
    <property type="entry name" value="GNAT_dom"/>
</dbReference>
<evidence type="ECO:0000256" key="1">
    <source>
        <dbReference type="ARBA" id="ARBA00022679"/>
    </source>
</evidence>
<evidence type="ECO:0000259" key="3">
    <source>
        <dbReference type="PROSITE" id="PS51186"/>
    </source>
</evidence>
<reference evidence="4" key="1">
    <citation type="submission" date="2020-02" db="EMBL/GenBank/DDBJ databases">
        <authorList>
            <person name="Meier V. D."/>
        </authorList>
    </citation>
    <scope>NUCLEOTIDE SEQUENCE</scope>
    <source>
        <strain evidence="4">AVDCRST_MAG42</strain>
    </source>
</reference>
<dbReference type="PANTHER" id="PTHR43877:SF2">
    <property type="entry name" value="AMINOALKYLPHOSPHONATE N-ACETYLTRANSFERASE-RELATED"/>
    <property type="match status" value="1"/>
</dbReference>
<dbReference type="AlphaFoldDB" id="A0A6J4ITY4"/>
<dbReference type="SUPFAM" id="SSF55729">
    <property type="entry name" value="Acyl-CoA N-acyltransferases (Nat)"/>
    <property type="match status" value="1"/>
</dbReference>
<dbReference type="PROSITE" id="PS51186">
    <property type="entry name" value="GNAT"/>
    <property type="match status" value="1"/>
</dbReference>
<dbReference type="InterPro" id="IPR050832">
    <property type="entry name" value="Bact_Acetyltransf"/>
</dbReference>
<organism evidence="4">
    <name type="scientific">uncultured Chthoniobacterales bacterium</name>
    <dbReference type="NCBI Taxonomy" id="1836801"/>
    <lineage>
        <taxon>Bacteria</taxon>
        <taxon>Pseudomonadati</taxon>
        <taxon>Verrucomicrobiota</taxon>
        <taxon>Spartobacteria</taxon>
        <taxon>Chthoniobacterales</taxon>
        <taxon>environmental samples</taxon>
    </lineage>
</organism>
<feature type="domain" description="N-acetyltransferase" evidence="3">
    <location>
        <begin position="3"/>
        <end position="149"/>
    </location>
</feature>
<evidence type="ECO:0000313" key="4">
    <source>
        <dbReference type="EMBL" id="CAA9259124.1"/>
    </source>
</evidence>
<evidence type="ECO:0000256" key="2">
    <source>
        <dbReference type="ARBA" id="ARBA00023315"/>
    </source>
</evidence>
<dbReference type="Gene3D" id="3.40.630.30">
    <property type="match status" value="1"/>
</dbReference>
<sequence length="149" mass="16259">MTARFRRAMPFDAPALLTVRAATRENPFSIEALAAAGVDAASVASGLEAGKLAGWVSETEPGTIAGFCLADIPAGELWVLAVLPSHEGRGFGRELLARTEQLLWQAGHTSVWLWTSPDPNLRARRIYLAAGWRESEVRDGQLFMRKQRA</sequence>
<name>A0A6J4ITY4_9BACT</name>
<keyword evidence="2" id="KW-0012">Acyltransferase</keyword>